<evidence type="ECO:0000256" key="2">
    <source>
        <dbReference type="SAM" id="SignalP"/>
    </source>
</evidence>
<comment type="caution">
    <text evidence="3">The sequence shown here is derived from an EMBL/GenBank/DDBJ whole genome shotgun (WGS) entry which is preliminary data.</text>
</comment>
<feature type="compositionally biased region" description="Basic and acidic residues" evidence="1">
    <location>
        <begin position="127"/>
        <end position="140"/>
    </location>
</feature>
<sequence>MKKLAALALTATFLTSGAALAQDTVVVDLSAISADIASELNIDLDDVPGTVSLSSDAAAEACGLAVGDLQPTCVAVTATQDVLVLIAANDDGVGDQSGKGAENSAREFAPGQQDGDAKDFAPGQQDGDAKDSAPGQLKKD</sequence>
<dbReference type="EMBL" id="JACYFU010000001">
    <property type="protein sequence ID" value="MBD8064961.1"/>
    <property type="molecule type" value="Genomic_DNA"/>
</dbReference>
<organism evidence="3 4">
    <name type="scientific">Devosia oryzisoli</name>
    <dbReference type="NCBI Taxonomy" id="2774138"/>
    <lineage>
        <taxon>Bacteria</taxon>
        <taxon>Pseudomonadati</taxon>
        <taxon>Pseudomonadota</taxon>
        <taxon>Alphaproteobacteria</taxon>
        <taxon>Hyphomicrobiales</taxon>
        <taxon>Devosiaceae</taxon>
        <taxon>Devosia</taxon>
    </lineage>
</organism>
<feature type="signal peptide" evidence="2">
    <location>
        <begin position="1"/>
        <end position="21"/>
    </location>
</feature>
<dbReference type="AlphaFoldDB" id="A0A927FS21"/>
<feature type="chain" id="PRO_5037298510" evidence="2">
    <location>
        <begin position="22"/>
        <end position="140"/>
    </location>
</feature>
<accession>A0A927FS21</accession>
<protein>
    <submittedName>
        <fullName evidence="3">Uncharacterized protein</fullName>
    </submittedName>
</protein>
<proteinExistence type="predicted"/>
<reference evidence="3" key="1">
    <citation type="submission" date="2020-09" db="EMBL/GenBank/DDBJ databases">
        <title>Genome seq and assembly of Devosia sp.</title>
        <authorList>
            <person name="Chhetri G."/>
        </authorList>
    </citation>
    <scope>NUCLEOTIDE SEQUENCE</scope>
    <source>
        <strain evidence="3">PTR5</strain>
    </source>
</reference>
<name>A0A927FS21_9HYPH</name>
<evidence type="ECO:0000313" key="3">
    <source>
        <dbReference type="EMBL" id="MBD8064961.1"/>
    </source>
</evidence>
<keyword evidence="4" id="KW-1185">Reference proteome</keyword>
<keyword evidence="2" id="KW-0732">Signal</keyword>
<evidence type="ECO:0000313" key="4">
    <source>
        <dbReference type="Proteomes" id="UP000654108"/>
    </source>
</evidence>
<feature type="region of interest" description="Disordered" evidence="1">
    <location>
        <begin position="93"/>
        <end position="140"/>
    </location>
</feature>
<evidence type="ECO:0000256" key="1">
    <source>
        <dbReference type="SAM" id="MobiDB-lite"/>
    </source>
</evidence>
<gene>
    <name evidence="3" type="ORF">IC608_05685</name>
</gene>
<dbReference type="Proteomes" id="UP000654108">
    <property type="component" value="Unassembled WGS sequence"/>
</dbReference>
<dbReference type="RefSeq" id="WP_191773392.1">
    <property type="nucleotide sequence ID" value="NZ_JACYFU010000001.1"/>
</dbReference>